<feature type="transmembrane region" description="Helical" evidence="1">
    <location>
        <begin position="239"/>
        <end position="266"/>
    </location>
</feature>
<feature type="transmembrane region" description="Helical" evidence="1">
    <location>
        <begin position="42"/>
        <end position="59"/>
    </location>
</feature>
<keyword evidence="1" id="KW-0472">Membrane</keyword>
<feature type="transmembrane region" description="Helical" evidence="1">
    <location>
        <begin position="311"/>
        <end position="332"/>
    </location>
</feature>
<feature type="transmembrane region" description="Helical" evidence="1">
    <location>
        <begin position="181"/>
        <end position="201"/>
    </location>
</feature>
<evidence type="ECO:0000313" key="2">
    <source>
        <dbReference type="EMBL" id="RKQ73325.1"/>
    </source>
</evidence>
<dbReference type="OrthoDB" id="6180949at2"/>
<reference evidence="2 3" key="1">
    <citation type="submission" date="2018-10" db="EMBL/GenBank/DDBJ databases">
        <title>Comparative analysis of microorganisms from saline springs in Andes Mountain Range, Colombia.</title>
        <authorList>
            <person name="Rubin E."/>
        </authorList>
    </citation>
    <scope>NUCLEOTIDE SEQUENCE [LARGE SCALE GENOMIC DNA]</scope>
    <source>
        <strain evidence="2 3">USBA 36</strain>
    </source>
</reference>
<accession>A0A420WQZ4</accession>
<organism evidence="2 3">
    <name type="scientific">Oceanibaculum indicum</name>
    <dbReference type="NCBI Taxonomy" id="526216"/>
    <lineage>
        <taxon>Bacteria</taxon>
        <taxon>Pseudomonadati</taxon>
        <taxon>Pseudomonadota</taxon>
        <taxon>Alphaproteobacteria</taxon>
        <taxon>Rhodospirillales</taxon>
        <taxon>Oceanibaculaceae</taxon>
        <taxon>Oceanibaculum</taxon>
    </lineage>
</organism>
<keyword evidence="1" id="KW-1133">Transmembrane helix</keyword>
<evidence type="ECO:0000256" key="1">
    <source>
        <dbReference type="SAM" id="Phobius"/>
    </source>
</evidence>
<feature type="transmembrane region" description="Helical" evidence="1">
    <location>
        <begin position="393"/>
        <end position="422"/>
    </location>
</feature>
<name>A0A420WQZ4_9PROT</name>
<dbReference type="EMBL" id="RBIG01000001">
    <property type="protein sequence ID" value="RKQ73325.1"/>
    <property type="molecule type" value="Genomic_DNA"/>
</dbReference>
<sequence length="453" mass="48083">MAEAARAKKPGEKQAEQAIPLLVLIIWILAVTELLSGWRWPITVAALMAAMIALWGAIVRGGFPRFAVIVFGGIGTLLIWRVGGWGEGLAGLERAARLTAFVTCLHGLRSIVQTAPRLAEVQDSLVAFRLQARRGAMQLLSFAFSVPLAIGAVSVIAPFLTRERDQETRQDLAVWGMRGMGIAIFFSPFTVAMGVAVAALPEVNLPLLMGMGFALALAVLAFPFLIGQCALPRQLTGRFWGALGAVLLPIVVIVVVNIATILTLGLTTVQSAIVVVPSSALVIALLAEVAGDRRTSGRGMAMFRLVRQVAVNFDMESAVFVAAMWFAAAITVTPEVGQLVEMLTPYLDAGAMIAVTLIVMISVVSAGVHMMVPMTVLLTLFGPHMPDQLHLALLALAGLIGWAFGALAAMGSISFLVCAKLFEVSARQLAYGTNLRLMLSIVALYSLGMLLLA</sequence>
<feature type="transmembrane region" description="Helical" evidence="1">
    <location>
        <begin position="18"/>
        <end position="36"/>
    </location>
</feature>
<feature type="transmembrane region" description="Helical" evidence="1">
    <location>
        <begin position="272"/>
        <end position="290"/>
    </location>
</feature>
<feature type="transmembrane region" description="Helical" evidence="1">
    <location>
        <begin position="352"/>
        <end position="381"/>
    </location>
</feature>
<dbReference type="RefSeq" id="WP_008944237.1">
    <property type="nucleotide sequence ID" value="NZ_RBIG01000001.1"/>
</dbReference>
<feature type="transmembrane region" description="Helical" evidence="1">
    <location>
        <begin position="207"/>
        <end position="227"/>
    </location>
</feature>
<feature type="transmembrane region" description="Helical" evidence="1">
    <location>
        <begin position="139"/>
        <end position="160"/>
    </location>
</feature>
<keyword evidence="1" id="KW-0812">Transmembrane</keyword>
<protein>
    <submittedName>
        <fullName evidence="2">Uncharacterized protein</fullName>
    </submittedName>
</protein>
<dbReference type="Proteomes" id="UP000277424">
    <property type="component" value="Unassembled WGS sequence"/>
</dbReference>
<gene>
    <name evidence="2" type="ORF">BCL74_1111</name>
</gene>
<proteinExistence type="predicted"/>
<dbReference type="AlphaFoldDB" id="A0A420WQZ4"/>
<comment type="caution">
    <text evidence="2">The sequence shown here is derived from an EMBL/GenBank/DDBJ whole genome shotgun (WGS) entry which is preliminary data.</text>
</comment>
<feature type="transmembrane region" description="Helical" evidence="1">
    <location>
        <begin position="434"/>
        <end position="452"/>
    </location>
</feature>
<feature type="transmembrane region" description="Helical" evidence="1">
    <location>
        <begin position="66"/>
        <end position="83"/>
    </location>
</feature>
<evidence type="ECO:0000313" key="3">
    <source>
        <dbReference type="Proteomes" id="UP000277424"/>
    </source>
</evidence>